<gene>
    <name evidence="1" type="ORF">A2725_01130</name>
</gene>
<evidence type="ECO:0000313" key="2">
    <source>
        <dbReference type="Proteomes" id="UP000177067"/>
    </source>
</evidence>
<dbReference type="CDD" id="cd02440">
    <property type="entry name" value="AdoMet_MTases"/>
    <property type="match status" value="1"/>
</dbReference>
<dbReference type="AlphaFoldDB" id="A0A1F6LJE0"/>
<accession>A0A1F6LJE0</accession>
<name>A0A1F6LJE0_9BACT</name>
<proteinExistence type="predicted"/>
<organism evidence="1 2">
    <name type="scientific">Candidatus Magasanikbacteria bacterium RIFCSPHIGHO2_01_FULL_33_34</name>
    <dbReference type="NCBI Taxonomy" id="1798671"/>
    <lineage>
        <taxon>Bacteria</taxon>
        <taxon>Candidatus Magasanikiibacteriota</taxon>
    </lineage>
</organism>
<dbReference type="Proteomes" id="UP000177067">
    <property type="component" value="Unassembled WGS sequence"/>
</dbReference>
<dbReference type="EMBL" id="MFPS01000007">
    <property type="protein sequence ID" value="OGH59414.1"/>
    <property type="molecule type" value="Genomic_DNA"/>
</dbReference>
<evidence type="ECO:0008006" key="3">
    <source>
        <dbReference type="Google" id="ProtNLM"/>
    </source>
</evidence>
<dbReference type="Pfam" id="PF13489">
    <property type="entry name" value="Methyltransf_23"/>
    <property type="match status" value="1"/>
</dbReference>
<dbReference type="SUPFAM" id="SSF53335">
    <property type="entry name" value="S-adenosyl-L-methionine-dependent methyltransferases"/>
    <property type="match status" value="1"/>
</dbReference>
<sequence>MLKQLVWKIKEDFKKITFYPECKFGPNLSQDHGAYWEKRRQTDEPVLSNWQKQRADLVLGFLEKGSTVLDIGCGDGAILKYFKDKADIRGIGVDIDEKSIERVRSLGLEAIKMDINDLENIKNLPEVDYITGFEIIEHMPNPEQFVYRLKDKAKKGFIFSTPNTGYYAHRLRLLFGRFPLQWIAHPGEHVRFWTVKDMKFWVRAIGFRLSKFILYEGLPILNKIWPSMYAQGMIIYIKNKD</sequence>
<dbReference type="PANTHER" id="PTHR43861">
    <property type="entry name" value="TRANS-ACONITATE 2-METHYLTRANSFERASE-RELATED"/>
    <property type="match status" value="1"/>
</dbReference>
<reference evidence="1 2" key="1">
    <citation type="journal article" date="2016" name="Nat. Commun.">
        <title>Thousands of microbial genomes shed light on interconnected biogeochemical processes in an aquifer system.</title>
        <authorList>
            <person name="Anantharaman K."/>
            <person name="Brown C.T."/>
            <person name="Hug L.A."/>
            <person name="Sharon I."/>
            <person name="Castelle C.J."/>
            <person name="Probst A.J."/>
            <person name="Thomas B.C."/>
            <person name="Singh A."/>
            <person name="Wilkins M.J."/>
            <person name="Karaoz U."/>
            <person name="Brodie E.L."/>
            <person name="Williams K.H."/>
            <person name="Hubbard S.S."/>
            <person name="Banfield J.F."/>
        </authorList>
    </citation>
    <scope>NUCLEOTIDE SEQUENCE [LARGE SCALE GENOMIC DNA]</scope>
</reference>
<dbReference type="Gene3D" id="3.40.50.150">
    <property type="entry name" value="Vaccinia Virus protein VP39"/>
    <property type="match status" value="1"/>
</dbReference>
<evidence type="ECO:0000313" key="1">
    <source>
        <dbReference type="EMBL" id="OGH59414.1"/>
    </source>
</evidence>
<comment type="caution">
    <text evidence="1">The sequence shown here is derived from an EMBL/GenBank/DDBJ whole genome shotgun (WGS) entry which is preliminary data.</text>
</comment>
<protein>
    <recommendedName>
        <fullName evidence="3">Methionine biosynthesis protein MetW</fullName>
    </recommendedName>
</protein>
<dbReference type="InterPro" id="IPR029063">
    <property type="entry name" value="SAM-dependent_MTases_sf"/>
</dbReference>